<feature type="region of interest" description="Disordered" evidence="1">
    <location>
        <begin position="1"/>
        <end position="83"/>
    </location>
</feature>
<feature type="compositionally biased region" description="Polar residues" evidence="1">
    <location>
        <begin position="32"/>
        <end position="47"/>
    </location>
</feature>
<feature type="compositionally biased region" description="Low complexity" evidence="1">
    <location>
        <begin position="145"/>
        <end position="157"/>
    </location>
</feature>
<dbReference type="Proteomes" id="UP000094444">
    <property type="component" value="Unassembled WGS sequence"/>
</dbReference>
<feature type="region of interest" description="Disordered" evidence="1">
    <location>
        <begin position="101"/>
        <end position="174"/>
    </location>
</feature>
<dbReference type="EMBL" id="MAVT02000350">
    <property type="protein sequence ID" value="POS76611.1"/>
    <property type="molecule type" value="Genomic_DNA"/>
</dbReference>
<feature type="compositionally biased region" description="Polar residues" evidence="1">
    <location>
        <begin position="63"/>
        <end position="83"/>
    </location>
</feature>
<name>A0A2P5I2B5_DIAHE</name>
<keyword evidence="3" id="KW-1185">Reference proteome</keyword>
<feature type="compositionally biased region" description="Basic and acidic residues" evidence="1">
    <location>
        <begin position="1"/>
        <end position="11"/>
    </location>
</feature>
<protein>
    <submittedName>
        <fullName evidence="2">Uncharacterized protein</fullName>
    </submittedName>
</protein>
<evidence type="ECO:0000313" key="3">
    <source>
        <dbReference type="Proteomes" id="UP000094444"/>
    </source>
</evidence>
<feature type="compositionally biased region" description="Polar residues" evidence="1">
    <location>
        <begin position="132"/>
        <end position="144"/>
    </location>
</feature>
<organism evidence="2 3">
    <name type="scientific">Diaporthe helianthi</name>
    <dbReference type="NCBI Taxonomy" id="158607"/>
    <lineage>
        <taxon>Eukaryota</taxon>
        <taxon>Fungi</taxon>
        <taxon>Dikarya</taxon>
        <taxon>Ascomycota</taxon>
        <taxon>Pezizomycotina</taxon>
        <taxon>Sordariomycetes</taxon>
        <taxon>Sordariomycetidae</taxon>
        <taxon>Diaporthales</taxon>
        <taxon>Diaporthaceae</taxon>
        <taxon>Diaporthe</taxon>
    </lineage>
</organism>
<feature type="compositionally biased region" description="Polar residues" evidence="1">
    <location>
        <begin position="101"/>
        <end position="111"/>
    </location>
</feature>
<dbReference type="OrthoDB" id="5229542at2759"/>
<accession>A0A2P5I2B5</accession>
<evidence type="ECO:0000313" key="2">
    <source>
        <dbReference type="EMBL" id="POS76611.1"/>
    </source>
</evidence>
<sequence length="378" mass="41461">MPPDKPPDKAARKPLPNARPAWSIAASKPGHTASQGNNQSKTSLSTDTPRRPSRGNTGDPEHQSSPSHQQPTISPSSDGISIGQNLDDDIIIISSNKVTASNLTTDPQNKSLAPKPDGASAPTLSHKRDHNTMTNPSTPVKNTGSSNIAQASSISQSHTGDVSSQPSQQTNQPKLVCPIHDCPWEDLRLQPLYDHLAEKHGYERAEKEYTVNMKHLKRKNIKILKVLLIRDARKLAWSKARLLASEEAIKQTDPSYVSRHGLGLTMEAYLDSIQELNAADRNKKDPLKAMLVAVREEMGQKGQLYNQASAAHSSWGQVYDDLVSTFHLSRVGVDQRAEHHFHQLRVALGDDMTQNVTPAQVELTDQLQLKAGASLPRK</sequence>
<dbReference type="AlphaFoldDB" id="A0A2P5I2B5"/>
<dbReference type="InParanoid" id="A0A2P5I2B5"/>
<reference evidence="2" key="1">
    <citation type="submission" date="2017-09" db="EMBL/GenBank/DDBJ databases">
        <title>Polyketide synthases of a Diaporthe helianthi virulent isolate.</title>
        <authorList>
            <person name="Baroncelli R."/>
        </authorList>
    </citation>
    <scope>NUCLEOTIDE SEQUENCE [LARGE SCALE GENOMIC DNA]</scope>
    <source>
        <strain evidence="2">7/96</strain>
    </source>
</reference>
<comment type="caution">
    <text evidence="2">The sequence shown here is derived from an EMBL/GenBank/DDBJ whole genome shotgun (WGS) entry which is preliminary data.</text>
</comment>
<evidence type="ECO:0000256" key="1">
    <source>
        <dbReference type="SAM" id="MobiDB-lite"/>
    </source>
</evidence>
<proteinExistence type="predicted"/>
<feature type="compositionally biased region" description="Polar residues" evidence="1">
    <location>
        <begin position="158"/>
        <end position="173"/>
    </location>
</feature>
<gene>
    <name evidence="2" type="ORF">DHEL01_v205000</name>
</gene>